<evidence type="ECO:0008006" key="3">
    <source>
        <dbReference type="Google" id="ProtNLM"/>
    </source>
</evidence>
<evidence type="ECO:0000313" key="2">
    <source>
        <dbReference type="Proteomes" id="UP001176883"/>
    </source>
</evidence>
<comment type="caution">
    <text evidence="1">The sequence shown here is derived from an EMBL/GenBank/DDBJ whole genome shotgun (WGS) entry which is preliminary data.</text>
</comment>
<keyword evidence="2" id="KW-1185">Reference proteome</keyword>
<accession>A0ABT8WDD9</accession>
<evidence type="ECO:0000313" key="1">
    <source>
        <dbReference type="EMBL" id="MDO5971145.1"/>
    </source>
</evidence>
<dbReference type="EMBL" id="JAUOEK010000142">
    <property type="protein sequence ID" value="MDO5971145.1"/>
    <property type="molecule type" value="Genomic_DNA"/>
</dbReference>
<organism evidence="1 2">
    <name type="scientific">Flavivirga aquimarina</name>
    <dbReference type="NCBI Taxonomy" id="2027862"/>
    <lineage>
        <taxon>Bacteria</taxon>
        <taxon>Pseudomonadati</taxon>
        <taxon>Bacteroidota</taxon>
        <taxon>Flavobacteriia</taxon>
        <taxon>Flavobacteriales</taxon>
        <taxon>Flavobacteriaceae</taxon>
        <taxon>Flavivirga</taxon>
    </lineage>
</organism>
<sequence length="360" mass="42284">MKDLQIVSLTRKMLKDALEQNLYWQSDAEFVPFSKNKALWLLKNERIEDEDVCAILGIENNTLVSFIYLIPDLINTDQGTAKIYWSSRWWVAEKHKESILSAYTKRVSLEATKNQLIIKYLGTDTLDYYKKHPYKEFSKRTRYIFVFNLDHHLFINKFRFLKAITPLIKGVSNLSHYLIASINKNKIKTGSLSCEYISDINKNTWLFIEKHVVNDLIPKSKDYINWQIDNNQYTLKNKKLSYNCLIGSISHKIHNTNFFVKMGNKIIGFISVLVRGDEFVTRYFLCDHDHYQYCLDALMEYFIESKCTFLLTEDEVLGAHISKKFLKAFTNKRALVSLVHNDISLDFSDKKVYQQDGHFA</sequence>
<dbReference type="RefSeq" id="WP_303278849.1">
    <property type="nucleotide sequence ID" value="NZ_JAUOEK010000142.1"/>
</dbReference>
<proteinExistence type="predicted"/>
<gene>
    <name evidence="1" type="ORF">Q4Q35_15155</name>
</gene>
<dbReference type="Proteomes" id="UP001176883">
    <property type="component" value="Unassembled WGS sequence"/>
</dbReference>
<reference evidence="1" key="1">
    <citation type="submission" date="2023-07" db="EMBL/GenBank/DDBJ databases">
        <title>Two novel species in the genus Flavivirga.</title>
        <authorList>
            <person name="Kwon K."/>
        </authorList>
    </citation>
    <scope>NUCLEOTIDE SEQUENCE</scope>
    <source>
        <strain evidence="1">KCTC 52353</strain>
    </source>
</reference>
<name>A0ABT8WDD9_9FLAO</name>
<protein>
    <recommendedName>
        <fullName evidence="3">GNAT family N-acetyltransferase</fullName>
    </recommendedName>
</protein>